<dbReference type="CDD" id="cd01949">
    <property type="entry name" value="GGDEF"/>
    <property type="match status" value="1"/>
</dbReference>
<dbReference type="EMBL" id="CVRR01000037">
    <property type="protein sequence ID" value="CRL41077.1"/>
    <property type="molecule type" value="Genomic_DNA"/>
</dbReference>
<feature type="transmembrane region" description="Helical" evidence="1">
    <location>
        <begin position="165"/>
        <end position="187"/>
    </location>
</feature>
<evidence type="ECO:0000313" key="4">
    <source>
        <dbReference type="Proteomes" id="UP000049979"/>
    </source>
</evidence>
<dbReference type="FunFam" id="3.30.70.270:FF:000001">
    <property type="entry name" value="Diguanylate cyclase domain protein"/>
    <property type="match status" value="1"/>
</dbReference>
<feature type="domain" description="GGDEF" evidence="2">
    <location>
        <begin position="240"/>
        <end position="369"/>
    </location>
</feature>
<organism evidence="3 4">
    <name type="scientific">Roseburia faecis</name>
    <dbReference type="NCBI Taxonomy" id="301302"/>
    <lineage>
        <taxon>Bacteria</taxon>
        <taxon>Bacillati</taxon>
        <taxon>Bacillota</taxon>
        <taxon>Clostridia</taxon>
        <taxon>Lachnospirales</taxon>
        <taxon>Lachnospiraceae</taxon>
        <taxon>Roseburia</taxon>
    </lineage>
</organism>
<dbReference type="SUPFAM" id="SSF55073">
    <property type="entry name" value="Nucleotide cyclase"/>
    <property type="match status" value="1"/>
</dbReference>
<sequence length="369" mass="42949">MFIGGLHMIHKKIGAFIFQDVQNPNETKTTAVTLRLYALILSVYFLVLFCVCCFLRDVPSSLLTLICGILYVFAFRITYLNHTHFASIFSQLLTLLWITVFIQRFGWDCGVQHFLFVLLVLNFAVSFHRIRTKIFVGICTCAYRLLLYAYTRYHLPVIQLSTDASICIQTIDTLFIFAELITVMIIFTQNSQQMEHKLIRYNLELEHIASTDPLTGLFNRWQMYKRLETCISRYTQHKLQTLTVAMGDIDFFKHVNDTYGHDAGDEVLRTLSRLFCTVIGEKGEVCRWGGEEFLFVFPGMDMDEVQLLMSDLLDDIRHTPVLYERKLIHVTMTFGVEEFGRNHTMESVIQEADRKLYLGKESGRNRVIY</sequence>
<evidence type="ECO:0000313" key="3">
    <source>
        <dbReference type="EMBL" id="CRL41077.1"/>
    </source>
</evidence>
<dbReference type="Pfam" id="PF00990">
    <property type="entry name" value="GGDEF"/>
    <property type="match status" value="1"/>
</dbReference>
<feature type="transmembrane region" description="Helical" evidence="1">
    <location>
        <begin position="85"/>
        <end position="102"/>
    </location>
</feature>
<accession>A0A0M6WWI2</accession>
<dbReference type="PANTHER" id="PTHR45138">
    <property type="entry name" value="REGULATORY COMPONENTS OF SENSORY TRANSDUCTION SYSTEM"/>
    <property type="match status" value="1"/>
</dbReference>
<name>A0A0M6WWI2_9FIRM</name>
<dbReference type="NCBIfam" id="TIGR00254">
    <property type="entry name" value="GGDEF"/>
    <property type="match status" value="1"/>
</dbReference>
<dbReference type="PROSITE" id="PS50887">
    <property type="entry name" value="GGDEF"/>
    <property type="match status" value="1"/>
</dbReference>
<protein>
    <submittedName>
        <fullName evidence="3">Signaling protein</fullName>
    </submittedName>
</protein>
<dbReference type="InterPro" id="IPR050469">
    <property type="entry name" value="Diguanylate_Cyclase"/>
</dbReference>
<dbReference type="SMART" id="SM00267">
    <property type="entry name" value="GGDEF"/>
    <property type="match status" value="1"/>
</dbReference>
<reference evidence="4" key="1">
    <citation type="submission" date="2015-05" db="EMBL/GenBank/DDBJ databases">
        <authorList>
            <consortium name="Pathogen Informatics"/>
        </authorList>
    </citation>
    <scope>NUCLEOTIDE SEQUENCE [LARGE SCALE GENOMIC DNA]</scope>
    <source>
        <strain evidence="4">M72</strain>
    </source>
</reference>
<feature type="transmembrane region" description="Helical" evidence="1">
    <location>
        <begin position="134"/>
        <end position="153"/>
    </location>
</feature>
<feature type="transmembrane region" description="Helical" evidence="1">
    <location>
        <begin position="62"/>
        <end position="79"/>
    </location>
</feature>
<dbReference type="GO" id="GO:0005886">
    <property type="term" value="C:plasma membrane"/>
    <property type="evidence" value="ECO:0007669"/>
    <property type="project" value="TreeGrafter"/>
</dbReference>
<feature type="transmembrane region" description="Helical" evidence="1">
    <location>
        <begin position="34"/>
        <end position="55"/>
    </location>
</feature>
<dbReference type="InterPro" id="IPR043128">
    <property type="entry name" value="Rev_trsase/Diguanyl_cyclase"/>
</dbReference>
<keyword evidence="1" id="KW-0812">Transmembrane</keyword>
<gene>
    <name evidence="3" type="ORF">M72_11611</name>
</gene>
<dbReference type="InterPro" id="IPR000160">
    <property type="entry name" value="GGDEF_dom"/>
</dbReference>
<dbReference type="GO" id="GO:1902201">
    <property type="term" value="P:negative regulation of bacterial-type flagellum-dependent cell motility"/>
    <property type="evidence" value="ECO:0007669"/>
    <property type="project" value="TreeGrafter"/>
</dbReference>
<dbReference type="InterPro" id="IPR029787">
    <property type="entry name" value="Nucleotide_cyclase"/>
</dbReference>
<keyword evidence="1" id="KW-1133">Transmembrane helix</keyword>
<dbReference type="Proteomes" id="UP000049979">
    <property type="component" value="Unassembled WGS sequence"/>
</dbReference>
<dbReference type="AlphaFoldDB" id="A0A0M6WWI2"/>
<evidence type="ECO:0000256" key="1">
    <source>
        <dbReference type="SAM" id="Phobius"/>
    </source>
</evidence>
<keyword evidence="4" id="KW-1185">Reference proteome</keyword>
<evidence type="ECO:0000259" key="2">
    <source>
        <dbReference type="PROSITE" id="PS50887"/>
    </source>
</evidence>
<dbReference type="PANTHER" id="PTHR45138:SF9">
    <property type="entry name" value="DIGUANYLATE CYCLASE DGCM-RELATED"/>
    <property type="match status" value="1"/>
</dbReference>
<dbReference type="GO" id="GO:0043709">
    <property type="term" value="P:cell adhesion involved in single-species biofilm formation"/>
    <property type="evidence" value="ECO:0007669"/>
    <property type="project" value="TreeGrafter"/>
</dbReference>
<dbReference type="STRING" id="301302.ERS852420_01632"/>
<dbReference type="Gene3D" id="3.30.70.270">
    <property type="match status" value="1"/>
</dbReference>
<proteinExistence type="predicted"/>
<feature type="transmembrane region" description="Helical" evidence="1">
    <location>
        <begin position="109"/>
        <end position="128"/>
    </location>
</feature>
<dbReference type="GO" id="GO:0052621">
    <property type="term" value="F:diguanylate cyclase activity"/>
    <property type="evidence" value="ECO:0007669"/>
    <property type="project" value="TreeGrafter"/>
</dbReference>
<keyword evidence="1" id="KW-0472">Membrane</keyword>